<dbReference type="SUPFAM" id="SSF54523">
    <property type="entry name" value="Pili subunits"/>
    <property type="match status" value="1"/>
</dbReference>
<dbReference type="InterPro" id="IPR012902">
    <property type="entry name" value="N_methyl_site"/>
</dbReference>
<accession>A0A840S4X3</accession>
<name>A0A840S4X3_9BURK</name>
<dbReference type="PRINTS" id="PR00885">
    <property type="entry name" value="BCTERIALGSPH"/>
</dbReference>
<evidence type="ECO:0000256" key="5">
    <source>
        <dbReference type="ARBA" id="ARBA00023136"/>
    </source>
</evidence>
<keyword evidence="2" id="KW-0488">Methylation</keyword>
<dbReference type="OrthoDB" id="8759523at2"/>
<dbReference type="AlphaFoldDB" id="A0A840S4X3"/>
<gene>
    <name evidence="7" type="ORF">HNQ51_001916</name>
</gene>
<dbReference type="EMBL" id="JACHHO010000002">
    <property type="protein sequence ID" value="MBB5204602.1"/>
    <property type="molecule type" value="Genomic_DNA"/>
</dbReference>
<keyword evidence="8" id="KW-1185">Reference proteome</keyword>
<evidence type="ECO:0000256" key="2">
    <source>
        <dbReference type="ARBA" id="ARBA00022481"/>
    </source>
</evidence>
<comment type="subcellular location">
    <subcellularLocation>
        <location evidence="1">Membrane</location>
        <topology evidence="1">Single-pass membrane protein</topology>
    </subcellularLocation>
</comment>
<organism evidence="7 8">
    <name type="scientific">Inhella inkyongensis</name>
    <dbReference type="NCBI Taxonomy" id="392593"/>
    <lineage>
        <taxon>Bacteria</taxon>
        <taxon>Pseudomonadati</taxon>
        <taxon>Pseudomonadota</taxon>
        <taxon>Betaproteobacteria</taxon>
        <taxon>Burkholderiales</taxon>
        <taxon>Sphaerotilaceae</taxon>
        <taxon>Inhella</taxon>
    </lineage>
</organism>
<dbReference type="GO" id="GO:0015627">
    <property type="term" value="C:type II protein secretion system complex"/>
    <property type="evidence" value="ECO:0007669"/>
    <property type="project" value="InterPro"/>
</dbReference>
<keyword evidence="4 6" id="KW-1133">Transmembrane helix</keyword>
<evidence type="ECO:0000313" key="7">
    <source>
        <dbReference type="EMBL" id="MBB5204602.1"/>
    </source>
</evidence>
<dbReference type="InterPro" id="IPR045584">
    <property type="entry name" value="Pilin-like"/>
</dbReference>
<keyword evidence="3 6" id="KW-0812">Transmembrane</keyword>
<proteinExistence type="predicted"/>
<dbReference type="GO" id="GO:0016020">
    <property type="term" value="C:membrane"/>
    <property type="evidence" value="ECO:0007669"/>
    <property type="project" value="UniProtKB-SubCell"/>
</dbReference>
<feature type="transmembrane region" description="Helical" evidence="6">
    <location>
        <begin position="12"/>
        <end position="32"/>
    </location>
</feature>
<dbReference type="Pfam" id="PF07963">
    <property type="entry name" value="N_methyl"/>
    <property type="match status" value="1"/>
</dbReference>
<keyword evidence="5 6" id="KW-0472">Membrane</keyword>
<comment type="caution">
    <text evidence="7">The sequence shown here is derived from an EMBL/GenBank/DDBJ whole genome shotgun (WGS) entry which is preliminary data.</text>
</comment>
<dbReference type="NCBIfam" id="TIGR02532">
    <property type="entry name" value="IV_pilin_GFxxxE"/>
    <property type="match status" value="1"/>
</dbReference>
<evidence type="ECO:0000313" key="8">
    <source>
        <dbReference type="Proteomes" id="UP000554837"/>
    </source>
</evidence>
<evidence type="ECO:0000256" key="6">
    <source>
        <dbReference type="SAM" id="Phobius"/>
    </source>
</evidence>
<dbReference type="InterPro" id="IPR002416">
    <property type="entry name" value="T2SS_protein-GspH"/>
</dbReference>
<evidence type="ECO:0000256" key="4">
    <source>
        <dbReference type="ARBA" id="ARBA00022989"/>
    </source>
</evidence>
<dbReference type="Proteomes" id="UP000554837">
    <property type="component" value="Unassembled WGS sequence"/>
</dbReference>
<protein>
    <submittedName>
        <fullName evidence="7">MSHA pilin protein MshD</fullName>
    </submittedName>
</protein>
<dbReference type="GO" id="GO:0015628">
    <property type="term" value="P:protein secretion by the type II secretion system"/>
    <property type="evidence" value="ECO:0007669"/>
    <property type="project" value="InterPro"/>
</dbReference>
<sequence length="148" mass="15412">MWSERQRGFTLVEMILAIVILGVGLAGVLMAFQQTARASADPLVNRQLLALAEGLLEEALSKPYKVGAGTGGTCRANFDDVRDYNGYSAAPCEVGGGAVASLSSYNLAVAVSAQTLSGVNNALRVEVTASRGTDTLSLVGWRTDYAGP</sequence>
<dbReference type="PROSITE" id="PS00409">
    <property type="entry name" value="PROKAR_NTER_METHYL"/>
    <property type="match status" value="1"/>
</dbReference>
<evidence type="ECO:0000256" key="1">
    <source>
        <dbReference type="ARBA" id="ARBA00004167"/>
    </source>
</evidence>
<dbReference type="RefSeq" id="WP_138855735.1">
    <property type="nucleotide sequence ID" value="NZ_CP040709.1"/>
</dbReference>
<reference evidence="7 8" key="1">
    <citation type="submission" date="2020-08" db="EMBL/GenBank/DDBJ databases">
        <title>Genomic Encyclopedia of Type Strains, Phase IV (KMG-IV): sequencing the most valuable type-strain genomes for metagenomic binning, comparative biology and taxonomic classification.</title>
        <authorList>
            <person name="Goeker M."/>
        </authorList>
    </citation>
    <scope>NUCLEOTIDE SEQUENCE [LARGE SCALE GENOMIC DNA]</scope>
    <source>
        <strain evidence="7 8">DSM 23958</strain>
    </source>
</reference>
<evidence type="ECO:0000256" key="3">
    <source>
        <dbReference type="ARBA" id="ARBA00022692"/>
    </source>
</evidence>